<accession>B4CZF3</accession>
<evidence type="ECO:0000313" key="3">
    <source>
        <dbReference type="EMBL" id="EDY20117.1"/>
    </source>
</evidence>
<sequence precursor="true">MKRLLSLLVPLLLCASAARAQIGSFGDVPIEITSEATRMEGGLAIADRNVIIRHKDTLIYCDYAQYNPDTHDSYLTGNVRIYREGHLFTADRAIYNLETKILNASSFEGDVTPFEFGGESISTLNNNSYIGKDGIFTTSDNSKPDWFLSAKTVRIYPKDRVIFSRVTVYVGQTPVFWYPYLYQSLNVDQSFSFTPGYYSVWGAFVTSQFTFPISDTISGKLRLDLYSQRGIGVGFEMRWGAEKRSATPFIKATETKEEKQARDVQHGENWGHFLSYYIDDSKPGTNETSLARENINPNRYRVSMQDRTFLDTDLYTTVNVTKLSDARFLQDFVPGDFREDPNPDSMIAVTKWDENYSAILMARKQINKDFDGTEKLPEFAFDVKRQPIFGTKIQYDSETSTGMYQRNFANGSLFPDYKSFRADTFQQLSYPGTYFGWLSLNPHMGVRGTFYEDSGFTQQDIQNITTSNTVIGPDGLPVTTKTTTQQINENLIKNGSLFRAAVTAGLEASFKFSREYESVQSRTWGLDGLRHIVQPFMDYSFVYTNRNPEEIYQFDRFTPSTQVPPIDFPQFNSIDSLDNWSILRLGVRNRLQTRRDNTTINWLEMDTYFDIDQHRPDFGNAALLADTGTFSNLYNSIKWSPLPWLGLNIDSQFPVFDHGFTQVNTSFNFQVNRDLTVSIGNRYISGNTQFQNSNLLSFGGYYRINDNWGFTVGEQYEFATSTLEAQTYSFSRDLSSWVASFGINIEDNGGKSTYGVIFTFTLKDLPNVRFPLTLDPSSIAGLGGSSSSK</sequence>
<dbReference type="GO" id="GO:1990351">
    <property type="term" value="C:transporter complex"/>
    <property type="evidence" value="ECO:0007669"/>
    <property type="project" value="TreeGrafter"/>
</dbReference>
<evidence type="ECO:0000256" key="1">
    <source>
        <dbReference type="SAM" id="SignalP"/>
    </source>
</evidence>
<dbReference type="PANTHER" id="PTHR30189:SF1">
    <property type="entry name" value="LPS-ASSEMBLY PROTEIN LPTD"/>
    <property type="match status" value="1"/>
</dbReference>
<dbReference type="InParanoid" id="B4CZF3"/>
<feature type="signal peptide" evidence="1">
    <location>
        <begin position="1"/>
        <end position="20"/>
    </location>
</feature>
<protein>
    <submittedName>
        <fullName evidence="3">Organic solvent tolerance protein</fullName>
    </submittedName>
</protein>
<keyword evidence="1" id="KW-0732">Signal</keyword>
<dbReference type="Pfam" id="PF04453">
    <property type="entry name" value="LptD"/>
    <property type="match status" value="1"/>
</dbReference>
<dbReference type="InterPro" id="IPR007543">
    <property type="entry name" value="LptD_C"/>
</dbReference>
<organism evidence="3 4">
    <name type="scientific">Chthoniobacter flavus Ellin428</name>
    <dbReference type="NCBI Taxonomy" id="497964"/>
    <lineage>
        <taxon>Bacteria</taxon>
        <taxon>Pseudomonadati</taxon>
        <taxon>Verrucomicrobiota</taxon>
        <taxon>Spartobacteria</taxon>
        <taxon>Chthoniobacterales</taxon>
        <taxon>Chthoniobacteraceae</taxon>
        <taxon>Chthoniobacter</taxon>
    </lineage>
</organism>
<dbReference type="RefSeq" id="WP_006979366.1">
    <property type="nucleotide sequence ID" value="NZ_ABVL01000005.1"/>
</dbReference>
<gene>
    <name evidence="3" type="ORF">CfE428DRAFT_2041</name>
</gene>
<dbReference type="eggNOG" id="COG1452">
    <property type="taxonomic scope" value="Bacteria"/>
</dbReference>
<evidence type="ECO:0000313" key="4">
    <source>
        <dbReference type="Proteomes" id="UP000005824"/>
    </source>
</evidence>
<dbReference type="Gene3D" id="2.60.450.10">
    <property type="entry name" value="Lipopolysaccharide (LPS) transport protein A like domain"/>
    <property type="match status" value="1"/>
</dbReference>
<dbReference type="STRING" id="497964.CfE428DRAFT_2041"/>
<dbReference type="Proteomes" id="UP000005824">
    <property type="component" value="Unassembled WGS sequence"/>
</dbReference>
<dbReference type="PANTHER" id="PTHR30189">
    <property type="entry name" value="LPS-ASSEMBLY PROTEIN"/>
    <property type="match status" value="1"/>
</dbReference>
<evidence type="ECO:0000259" key="2">
    <source>
        <dbReference type="Pfam" id="PF04453"/>
    </source>
</evidence>
<comment type="caution">
    <text evidence="3">The sequence shown here is derived from an EMBL/GenBank/DDBJ whole genome shotgun (WGS) entry which is preliminary data.</text>
</comment>
<dbReference type="InterPro" id="IPR050218">
    <property type="entry name" value="LptD"/>
</dbReference>
<keyword evidence="4" id="KW-1185">Reference proteome</keyword>
<name>B4CZF3_9BACT</name>
<feature type="chain" id="PRO_5002802531" evidence="1">
    <location>
        <begin position="21"/>
        <end position="789"/>
    </location>
</feature>
<dbReference type="EMBL" id="ABVL01000005">
    <property type="protein sequence ID" value="EDY20117.1"/>
    <property type="molecule type" value="Genomic_DNA"/>
</dbReference>
<dbReference type="GO" id="GO:0061024">
    <property type="term" value="P:membrane organization"/>
    <property type="evidence" value="ECO:0007669"/>
    <property type="project" value="InterPro"/>
</dbReference>
<dbReference type="AlphaFoldDB" id="B4CZF3"/>
<proteinExistence type="predicted"/>
<reference evidence="3 4" key="1">
    <citation type="journal article" date="2011" name="J. Bacteriol.">
        <title>Genome sequence of Chthoniobacter flavus Ellin428, an aerobic heterotrophic soil bacterium.</title>
        <authorList>
            <person name="Kant R."/>
            <person name="van Passel M.W."/>
            <person name="Palva A."/>
            <person name="Lucas S."/>
            <person name="Lapidus A."/>
            <person name="Glavina Del Rio T."/>
            <person name="Dalin E."/>
            <person name="Tice H."/>
            <person name="Bruce D."/>
            <person name="Goodwin L."/>
            <person name="Pitluck S."/>
            <person name="Larimer F.W."/>
            <person name="Land M.L."/>
            <person name="Hauser L."/>
            <person name="Sangwan P."/>
            <person name="de Vos W.M."/>
            <person name="Janssen P.H."/>
            <person name="Smidt H."/>
        </authorList>
    </citation>
    <scope>NUCLEOTIDE SEQUENCE [LARGE SCALE GENOMIC DNA]</scope>
    <source>
        <strain evidence="3 4">Ellin428</strain>
    </source>
</reference>
<feature type="domain" description="LptD C-terminal" evidence="2">
    <location>
        <begin position="298"/>
        <end position="708"/>
    </location>
</feature>
<dbReference type="GO" id="GO:0009279">
    <property type="term" value="C:cell outer membrane"/>
    <property type="evidence" value="ECO:0007669"/>
    <property type="project" value="TreeGrafter"/>
</dbReference>